<protein>
    <submittedName>
        <fullName evidence="2">Cell division protein ftsZ</fullName>
    </submittedName>
</protein>
<dbReference type="AlphaFoldDB" id="A0A1X2Z9M8"/>
<feature type="compositionally biased region" description="Basic and acidic residues" evidence="1">
    <location>
        <begin position="113"/>
        <end position="122"/>
    </location>
</feature>
<dbReference type="Proteomes" id="UP000193664">
    <property type="component" value="Unassembled WGS sequence"/>
</dbReference>
<accession>A0A1X2Z9M8</accession>
<feature type="region of interest" description="Disordered" evidence="1">
    <location>
        <begin position="92"/>
        <end position="122"/>
    </location>
</feature>
<comment type="caution">
    <text evidence="2">The sequence shown here is derived from an EMBL/GenBank/DDBJ whole genome shotgun (WGS) entry which is preliminary data.</text>
</comment>
<sequence length="122" mass="14491">MTRIEDGIQDTEPIRFLELSGLDEEDLAGYSIRLNGSNPEWGKWSDLPDAYYFSYDDLMKWIFTKKWPDKDKATAQIHTRKVLQFIQLKPENPHPHTMAVRRSLRRPRRVHGERRQDSIPLQ</sequence>
<evidence type="ECO:0000313" key="3">
    <source>
        <dbReference type="Proteomes" id="UP000193664"/>
    </source>
</evidence>
<dbReference type="RefSeq" id="WP_236838282.1">
    <property type="nucleotide sequence ID" value="NZ_LNKF01000013.1"/>
</dbReference>
<evidence type="ECO:0000256" key="1">
    <source>
        <dbReference type="SAM" id="MobiDB-lite"/>
    </source>
</evidence>
<feature type="compositionally biased region" description="Basic residues" evidence="1">
    <location>
        <begin position="102"/>
        <end position="112"/>
    </location>
</feature>
<dbReference type="GO" id="GO:0051301">
    <property type="term" value="P:cell division"/>
    <property type="evidence" value="ECO:0007669"/>
    <property type="project" value="UniProtKB-KW"/>
</dbReference>
<reference evidence="2 3" key="1">
    <citation type="journal article" date="2016" name="Sci. Rep.">
        <title>Evaluation of genetic diversity among strains of the human gut commensal Bifidobacterium adolescentis.</title>
        <authorList>
            <person name="Duranti S."/>
            <person name="Milani C."/>
            <person name="Lugli G.A."/>
            <person name="Mancabelli L."/>
            <person name="Turroni F."/>
            <person name="Ferrario C."/>
            <person name="Mangifesta M."/>
            <person name="Viappiani A."/>
            <person name="Sanchez B."/>
            <person name="Margolles A."/>
            <person name="van Sinderen D."/>
            <person name="Ventura M."/>
        </authorList>
    </citation>
    <scope>NUCLEOTIDE SEQUENCE [LARGE SCALE GENOMIC DNA]</scope>
    <source>
        <strain evidence="2 3">AD2-8</strain>
    </source>
</reference>
<organism evidence="2 3">
    <name type="scientific">Bifidobacterium adolescentis</name>
    <dbReference type="NCBI Taxonomy" id="1680"/>
    <lineage>
        <taxon>Bacteria</taxon>
        <taxon>Bacillati</taxon>
        <taxon>Actinomycetota</taxon>
        <taxon>Actinomycetes</taxon>
        <taxon>Bifidobacteriales</taxon>
        <taxon>Bifidobacteriaceae</taxon>
        <taxon>Bifidobacterium</taxon>
    </lineage>
</organism>
<dbReference type="EMBL" id="LNKF01000013">
    <property type="protein sequence ID" value="OSG91105.1"/>
    <property type="molecule type" value="Genomic_DNA"/>
</dbReference>
<keyword evidence="2" id="KW-0132">Cell division</keyword>
<keyword evidence="2" id="KW-0131">Cell cycle</keyword>
<name>A0A1X2Z9M8_BIFAD</name>
<evidence type="ECO:0000313" key="2">
    <source>
        <dbReference type="EMBL" id="OSG91105.1"/>
    </source>
</evidence>
<gene>
    <name evidence="2" type="ORF">AD0028_1841</name>
</gene>
<proteinExistence type="predicted"/>